<feature type="domain" description="C2H2-type" evidence="7">
    <location>
        <begin position="124"/>
        <end position="154"/>
    </location>
</feature>
<evidence type="ECO:0000256" key="3">
    <source>
        <dbReference type="ARBA" id="ARBA00022771"/>
    </source>
</evidence>
<dbReference type="PROSITE" id="PS50157">
    <property type="entry name" value="ZINC_FINGER_C2H2_2"/>
    <property type="match status" value="2"/>
</dbReference>
<evidence type="ECO:0000313" key="9">
    <source>
        <dbReference type="Proteomes" id="UP000077266"/>
    </source>
</evidence>
<evidence type="ECO:0000256" key="2">
    <source>
        <dbReference type="ARBA" id="ARBA00022737"/>
    </source>
</evidence>
<feature type="compositionally biased region" description="Basic residues" evidence="6">
    <location>
        <begin position="214"/>
        <end position="231"/>
    </location>
</feature>
<evidence type="ECO:0000256" key="6">
    <source>
        <dbReference type="SAM" id="MobiDB-lite"/>
    </source>
</evidence>
<reference evidence="8 9" key="1">
    <citation type="journal article" date="2016" name="Mol. Biol. Evol.">
        <title>Comparative Genomics of Early-Diverging Mushroom-Forming Fungi Provides Insights into the Origins of Lignocellulose Decay Capabilities.</title>
        <authorList>
            <person name="Nagy L.G."/>
            <person name="Riley R."/>
            <person name="Tritt A."/>
            <person name="Adam C."/>
            <person name="Daum C."/>
            <person name="Floudas D."/>
            <person name="Sun H."/>
            <person name="Yadav J.S."/>
            <person name="Pangilinan J."/>
            <person name="Larsson K.H."/>
            <person name="Matsuura K."/>
            <person name="Barry K."/>
            <person name="Labutti K."/>
            <person name="Kuo R."/>
            <person name="Ohm R.A."/>
            <person name="Bhattacharya S.S."/>
            <person name="Shirouzu T."/>
            <person name="Yoshinaga Y."/>
            <person name="Martin F.M."/>
            <person name="Grigoriev I.V."/>
            <person name="Hibbett D.S."/>
        </authorList>
    </citation>
    <scope>NUCLEOTIDE SEQUENCE [LARGE SCALE GENOMIC DNA]</scope>
    <source>
        <strain evidence="8 9">HHB12029</strain>
    </source>
</reference>
<dbReference type="InParanoid" id="A0A165HRW2"/>
<dbReference type="InterPro" id="IPR036236">
    <property type="entry name" value="Znf_C2H2_sf"/>
</dbReference>
<feature type="compositionally biased region" description="Polar residues" evidence="6">
    <location>
        <begin position="182"/>
        <end position="195"/>
    </location>
</feature>
<dbReference type="PROSITE" id="PS00028">
    <property type="entry name" value="ZINC_FINGER_C2H2_1"/>
    <property type="match status" value="2"/>
</dbReference>
<dbReference type="AlphaFoldDB" id="A0A165HRW2"/>
<feature type="region of interest" description="Disordered" evidence="6">
    <location>
        <begin position="40"/>
        <end position="89"/>
    </location>
</feature>
<evidence type="ECO:0000256" key="1">
    <source>
        <dbReference type="ARBA" id="ARBA00022723"/>
    </source>
</evidence>
<dbReference type="Proteomes" id="UP000077266">
    <property type="component" value="Unassembled WGS sequence"/>
</dbReference>
<evidence type="ECO:0000313" key="8">
    <source>
        <dbReference type="EMBL" id="KZV92375.1"/>
    </source>
</evidence>
<feature type="region of interest" description="Disordered" evidence="6">
    <location>
        <begin position="179"/>
        <end position="251"/>
    </location>
</feature>
<dbReference type="SUPFAM" id="SSF57667">
    <property type="entry name" value="beta-beta-alpha zinc fingers"/>
    <property type="match status" value="1"/>
</dbReference>
<keyword evidence="4" id="KW-0862">Zinc</keyword>
<dbReference type="GO" id="GO:0005634">
    <property type="term" value="C:nucleus"/>
    <property type="evidence" value="ECO:0007669"/>
    <property type="project" value="TreeGrafter"/>
</dbReference>
<dbReference type="PANTHER" id="PTHR24403">
    <property type="entry name" value="ZINC FINGER PROTEIN"/>
    <property type="match status" value="1"/>
</dbReference>
<dbReference type="EMBL" id="KV426009">
    <property type="protein sequence ID" value="KZV92375.1"/>
    <property type="molecule type" value="Genomic_DNA"/>
</dbReference>
<proteinExistence type="predicted"/>
<dbReference type="GO" id="GO:0010468">
    <property type="term" value="P:regulation of gene expression"/>
    <property type="evidence" value="ECO:0007669"/>
    <property type="project" value="TreeGrafter"/>
</dbReference>
<name>A0A165HRW2_EXIGL</name>
<dbReference type="SMART" id="SM00355">
    <property type="entry name" value="ZnF_C2H2"/>
    <property type="match status" value="3"/>
</dbReference>
<dbReference type="Gene3D" id="3.30.160.60">
    <property type="entry name" value="Classic Zinc Finger"/>
    <property type="match status" value="1"/>
</dbReference>
<feature type="compositionally biased region" description="Low complexity" evidence="6">
    <location>
        <begin position="61"/>
        <end position="70"/>
    </location>
</feature>
<keyword evidence="9" id="KW-1185">Reference proteome</keyword>
<accession>A0A165HRW2</accession>
<dbReference type="GO" id="GO:0008270">
    <property type="term" value="F:zinc ion binding"/>
    <property type="evidence" value="ECO:0007669"/>
    <property type="project" value="UniProtKB-KW"/>
</dbReference>
<evidence type="ECO:0000256" key="4">
    <source>
        <dbReference type="ARBA" id="ARBA00022833"/>
    </source>
</evidence>
<protein>
    <recommendedName>
        <fullName evidence="7">C2H2-type domain-containing protein</fullName>
    </recommendedName>
</protein>
<feature type="domain" description="C2H2-type" evidence="7">
    <location>
        <begin position="157"/>
        <end position="185"/>
    </location>
</feature>
<evidence type="ECO:0000259" key="7">
    <source>
        <dbReference type="PROSITE" id="PS50157"/>
    </source>
</evidence>
<keyword evidence="2" id="KW-0677">Repeat</keyword>
<dbReference type="InterPro" id="IPR050688">
    <property type="entry name" value="Zinc_finger/UBP_domain"/>
</dbReference>
<evidence type="ECO:0000256" key="5">
    <source>
        <dbReference type="PROSITE-ProRule" id="PRU00042"/>
    </source>
</evidence>
<keyword evidence="1" id="KW-0479">Metal-binding</keyword>
<dbReference type="InterPro" id="IPR013087">
    <property type="entry name" value="Znf_C2H2_type"/>
</dbReference>
<organism evidence="8 9">
    <name type="scientific">Exidia glandulosa HHB12029</name>
    <dbReference type="NCBI Taxonomy" id="1314781"/>
    <lineage>
        <taxon>Eukaryota</taxon>
        <taxon>Fungi</taxon>
        <taxon>Dikarya</taxon>
        <taxon>Basidiomycota</taxon>
        <taxon>Agaricomycotina</taxon>
        <taxon>Agaricomycetes</taxon>
        <taxon>Auriculariales</taxon>
        <taxon>Exidiaceae</taxon>
        <taxon>Exidia</taxon>
    </lineage>
</organism>
<dbReference type="PANTHER" id="PTHR24403:SF67">
    <property type="entry name" value="FI01116P-RELATED"/>
    <property type="match status" value="1"/>
</dbReference>
<gene>
    <name evidence="8" type="ORF">EXIGLDRAFT_790400</name>
</gene>
<keyword evidence="3 5" id="KW-0863">Zinc-finger</keyword>
<sequence length="281" mass="31068">MMVVDHLRKRTPYEEFSCGRCDESRKYRQSLKYHTAKSCLASKPSGSATRASDDEDEEDSNNASSSERSTVTAKARPLSPAGSESSPGTPQLCLWPECSSEFSLADPAALGEHICDHFVEGGGEECHWDDCGDEFADAGLYRQHVKDAHLPEWETPFQCPRCPKQFKKKAGIVVHIEHLHPSNGSAAKTASPNKSPSKKRALSSDEEEEEQTSKKLRPRRSTAIAKKKKMKGSPAKATGAKAEKQKNETPDIWAQMRDVIEDEVTELIQETVARKLGLAKL</sequence>